<comment type="caution">
    <text evidence="2">The sequence shown here is derived from an EMBL/GenBank/DDBJ whole genome shotgun (WGS) entry which is preliminary data.</text>
</comment>
<feature type="chain" id="PRO_5046378057" description="SRPBCC family protein" evidence="1">
    <location>
        <begin position="22"/>
        <end position="176"/>
    </location>
</feature>
<proteinExistence type="predicted"/>
<dbReference type="Proteomes" id="UP001055156">
    <property type="component" value="Unassembled WGS sequence"/>
</dbReference>
<dbReference type="EMBL" id="BPQV01000005">
    <property type="protein sequence ID" value="GJE27305.1"/>
    <property type="molecule type" value="Genomic_DNA"/>
</dbReference>
<dbReference type="PANTHER" id="PTHR39332:SF7">
    <property type="entry name" value="SRPBCC FAMILY PROTEIN"/>
    <property type="match status" value="1"/>
</dbReference>
<sequence length="176" mass="19196">MRFMTLAAVAALATVSFTAQAHGPTRQKVSETIEINTPADKVWTVVGNFQDASWIPVVEKTEGKGGNEVKATRTLTLKGGATVEEELAKYDAEKKLLMYRINKVDVKVLPVNDYSSTIELEGDGGKTKVTWKGAFYRGYMNNDPPPELNDEASKKAVLGLYKAGLENLKAKVEKGS</sequence>
<accession>A0ABQ4T8V6</accession>
<dbReference type="Gene3D" id="3.30.530.20">
    <property type="match status" value="1"/>
</dbReference>
<feature type="signal peptide" evidence="1">
    <location>
        <begin position="1"/>
        <end position="21"/>
    </location>
</feature>
<gene>
    <name evidence="2" type="ORF">LKMONMHP_2163</name>
</gene>
<keyword evidence="1" id="KW-0732">Signal</keyword>
<evidence type="ECO:0000313" key="3">
    <source>
        <dbReference type="Proteomes" id="UP001055156"/>
    </source>
</evidence>
<dbReference type="PANTHER" id="PTHR39332">
    <property type="entry name" value="BLL4707 PROTEIN"/>
    <property type="match status" value="1"/>
</dbReference>
<evidence type="ECO:0008006" key="4">
    <source>
        <dbReference type="Google" id="ProtNLM"/>
    </source>
</evidence>
<evidence type="ECO:0000256" key="1">
    <source>
        <dbReference type="SAM" id="SignalP"/>
    </source>
</evidence>
<dbReference type="InterPro" id="IPR019587">
    <property type="entry name" value="Polyketide_cyclase/dehydratase"/>
</dbReference>
<dbReference type="SUPFAM" id="SSF55961">
    <property type="entry name" value="Bet v1-like"/>
    <property type="match status" value="1"/>
</dbReference>
<reference evidence="2" key="1">
    <citation type="journal article" date="2021" name="Front. Microbiol.">
        <title>Comprehensive Comparative Genomics and Phenotyping of Methylobacterium Species.</title>
        <authorList>
            <person name="Alessa O."/>
            <person name="Ogura Y."/>
            <person name="Fujitani Y."/>
            <person name="Takami H."/>
            <person name="Hayashi T."/>
            <person name="Sahin N."/>
            <person name="Tani A."/>
        </authorList>
    </citation>
    <scope>NUCLEOTIDE SEQUENCE</scope>
    <source>
        <strain evidence="2">NBRC 15689</strain>
    </source>
</reference>
<reference evidence="2" key="2">
    <citation type="submission" date="2021-08" db="EMBL/GenBank/DDBJ databases">
        <authorList>
            <person name="Tani A."/>
            <person name="Ola A."/>
            <person name="Ogura Y."/>
            <person name="Katsura K."/>
            <person name="Hayashi T."/>
        </authorList>
    </citation>
    <scope>NUCLEOTIDE SEQUENCE</scope>
    <source>
        <strain evidence="2">NBRC 15689</strain>
    </source>
</reference>
<dbReference type="RefSeq" id="WP_238311148.1">
    <property type="nucleotide sequence ID" value="NZ_BPQV01000005.1"/>
</dbReference>
<name>A0ABQ4T8V6_METOR</name>
<organism evidence="2 3">
    <name type="scientific">Methylobacterium organophilum</name>
    <dbReference type="NCBI Taxonomy" id="410"/>
    <lineage>
        <taxon>Bacteria</taxon>
        <taxon>Pseudomonadati</taxon>
        <taxon>Pseudomonadota</taxon>
        <taxon>Alphaproteobacteria</taxon>
        <taxon>Hyphomicrobiales</taxon>
        <taxon>Methylobacteriaceae</taxon>
        <taxon>Methylobacterium</taxon>
    </lineage>
</organism>
<dbReference type="CDD" id="cd07821">
    <property type="entry name" value="PYR_PYL_RCAR_like"/>
    <property type="match status" value="1"/>
</dbReference>
<dbReference type="Pfam" id="PF10604">
    <property type="entry name" value="Polyketide_cyc2"/>
    <property type="match status" value="1"/>
</dbReference>
<keyword evidence="3" id="KW-1185">Reference proteome</keyword>
<protein>
    <recommendedName>
        <fullName evidence="4">SRPBCC family protein</fullName>
    </recommendedName>
</protein>
<dbReference type="InterPro" id="IPR023393">
    <property type="entry name" value="START-like_dom_sf"/>
</dbReference>
<evidence type="ECO:0000313" key="2">
    <source>
        <dbReference type="EMBL" id="GJE27305.1"/>
    </source>
</evidence>